<dbReference type="Pfam" id="PF13456">
    <property type="entry name" value="RVT_3"/>
    <property type="match status" value="1"/>
</dbReference>
<dbReference type="GO" id="GO:0004523">
    <property type="term" value="F:RNA-DNA hybrid ribonuclease activity"/>
    <property type="evidence" value="ECO:0007669"/>
    <property type="project" value="InterPro"/>
</dbReference>
<keyword evidence="3" id="KW-1185">Reference proteome</keyword>
<feature type="domain" description="RNase H type-1" evidence="1">
    <location>
        <begin position="12"/>
        <end position="51"/>
    </location>
</feature>
<dbReference type="AlphaFoldDB" id="A0A7J9I6B6"/>
<name>A0A7J9I6B6_9ROSI</name>
<protein>
    <recommendedName>
        <fullName evidence="1">RNase H type-1 domain-containing protein</fullName>
    </recommendedName>
</protein>
<dbReference type="EMBL" id="JABFAD010074122">
    <property type="protein sequence ID" value="MBA0817671.1"/>
    <property type="molecule type" value="Genomic_DNA"/>
</dbReference>
<dbReference type="GO" id="GO:0003676">
    <property type="term" value="F:nucleic acid binding"/>
    <property type="evidence" value="ECO:0007669"/>
    <property type="project" value="InterPro"/>
</dbReference>
<evidence type="ECO:0000313" key="2">
    <source>
        <dbReference type="EMBL" id="MBA0817671.1"/>
    </source>
</evidence>
<feature type="non-terminal residue" evidence="2">
    <location>
        <position position="172"/>
    </location>
</feature>
<accession>A0A7J9I6B6</accession>
<organism evidence="2 3">
    <name type="scientific">Gossypium harknessii</name>
    <dbReference type="NCBI Taxonomy" id="34285"/>
    <lineage>
        <taxon>Eukaryota</taxon>
        <taxon>Viridiplantae</taxon>
        <taxon>Streptophyta</taxon>
        <taxon>Embryophyta</taxon>
        <taxon>Tracheophyta</taxon>
        <taxon>Spermatophyta</taxon>
        <taxon>Magnoliopsida</taxon>
        <taxon>eudicotyledons</taxon>
        <taxon>Gunneridae</taxon>
        <taxon>Pentapetalae</taxon>
        <taxon>rosids</taxon>
        <taxon>malvids</taxon>
        <taxon>Malvales</taxon>
        <taxon>Malvaceae</taxon>
        <taxon>Malvoideae</taxon>
        <taxon>Gossypium</taxon>
    </lineage>
</organism>
<sequence>MVKIIQDSHPINSSSTLVKKILQLLHSIEHWRIRHVSREDNRVVDSLTKMASDKDHNVQFLRRFLRSSYIYWRTPTTSCISGVTRRGFMMPRGVREPVAGCEAVARVTVRTMRTLVGGRRRREEEDLGEKETVWGEIKVERKAEEAAIFVSLEIVWRKKQKTSGRRVLRYPL</sequence>
<evidence type="ECO:0000313" key="3">
    <source>
        <dbReference type="Proteomes" id="UP000593560"/>
    </source>
</evidence>
<dbReference type="Proteomes" id="UP000593560">
    <property type="component" value="Unassembled WGS sequence"/>
</dbReference>
<dbReference type="InterPro" id="IPR002156">
    <property type="entry name" value="RNaseH_domain"/>
</dbReference>
<proteinExistence type="predicted"/>
<comment type="caution">
    <text evidence="2">The sequence shown here is derived from an EMBL/GenBank/DDBJ whole genome shotgun (WGS) entry which is preliminary data.</text>
</comment>
<evidence type="ECO:0000259" key="1">
    <source>
        <dbReference type="Pfam" id="PF13456"/>
    </source>
</evidence>
<reference evidence="2 3" key="1">
    <citation type="journal article" date="2019" name="Genome Biol. Evol.">
        <title>Insights into the evolution of the New World diploid cottons (Gossypium, subgenus Houzingenia) based on genome sequencing.</title>
        <authorList>
            <person name="Grover C.E."/>
            <person name="Arick M.A. 2nd"/>
            <person name="Thrash A."/>
            <person name="Conover J.L."/>
            <person name="Sanders W.S."/>
            <person name="Peterson D.G."/>
            <person name="Frelichowski J.E."/>
            <person name="Scheffler J.A."/>
            <person name="Scheffler B.E."/>
            <person name="Wendel J.F."/>
        </authorList>
    </citation>
    <scope>NUCLEOTIDE SEQUENCE [LARGE SCALE GENOMIC DNA]</scope>
    <source>
        <strain evidence="2">0</strain>
        <tissue evidence="2">Leaf</tissue>
    </source>
</reference>
<gene>
    <name evidence="2" type="ORF">Gohar_028076</name>
</gene>